<feature type="region of interest" description="Disordered" evidence="1">
    <location>
        <begin position="1"/>
        <end position="24"/>
    </location>
</feature>
<dbReference type="AlphaFoldDB" id="E2Q4K2"/>
<feature type="compositionally biased region" description="Pro residues" evidence="1">
    <location>
        <begin position="8"/>
        <end position="19"/>
    </location>
</feature>
<evidence type="ECO:0000313" key="2">
    <source>
        <dbReference type="EMBL" id="EFG07040.1"/>
    </source>
</evidence>
<proteinExistence type="predicted"/>
<feature type="region of interest" description="Disordered" evidence="1">
    <location>
        <begin position="373"/>
        <end position="408"/>
    </location>
</feature>
<keyword evidence="3" id="KW-1185">Reference proteome</keyword>
<organism evidence="2 3">
    <name type="scientific">Streptomyces clavuligerus</name>
    <dbReference type="NCBI Taxonomy" id="1901"/>
    <lineage>
        <taxon>Bacteria</taxon>
        <taxon>Bacillati</taxon>
        <taxon>Actinomycetota</taxon>
        <taxon>Actinomycetes</taxon>
        <taxon>Kitasatosporales</taxon>
        <taxon>Streptomycetaceae</taxon>
        <taxon>Streptomyces</taxon>
    </lineage>
</organism>
<evidence type="ECO:0000256" key="1">
    <source>
        <dbReference type="SAM" id="MobiDB-lite"/>
    </source>
</evidence>
<feature type="compositionally biased region" description="Basic and acidic residues" evidence="1">
    <location>
        <begin position="611"/>
        <end position="622"/>
    </location>
</feature>
<feature type="compositionally biased region" description="Low complexity" evidence="1">
    <location>
        <begin position="379"/>
        <end position="396"/>
    </location>
</feature>
<dbReference type="EMBL" id="CM000913">
    <property type="protein sequence ID" value="EFG07040.1"/>
    <property type="molecule type" value="Genomic_DNA"/>
</dbReference>
<evidence type="ECO:0000313" key="3">
    <source>
        <dbReference type="Proteomes" id="UP000002357"/>
    </source>
</evidence>
<dbReference type="Proteomes" id="UP000002357">
    <property type="component" value="Chromosome"/>
</dbReference>
<gene>
    <name evidence="2" type="ORF">SCLAV_1967</name>
</gene>
<dbReference type="KEGG" id="sclf:BB341_18505"/>
<feature type="compositionally biased region" description="Low complexity" evidence="1">
    <location>
        <begin position="653"/>
        <end position="670"/>
    </location>
</feature>
<dbReference type="eggNOG" id="ENOG502Z8CB">
    <property type="taxonomic scope" value="Bacteria"/>
</dbReference>
<protein>
    <submittedName>
        <fullName evidence="2">Secreted protein</fullName>
    </submittedName>
</protein>
<accession>E2Q4K2</accession>
<sequence>MSESLDSGPPPQAPPPQAPTTPLRQRLAELRGPAVRPRPLDARSLAALAANPGCSRRALLDGAGIDKAALAAALGSPAAHGQSQFAFMRGNAFEARVTSDGGAELMRLLGVESGRFRVPELTAAGPEGRAARTSLALREAVADGGWSLLRHPMLMLEVAGSPAYLEPDAVVVHPDGRWTVVEIKSFPMIDGAADPAKVGSAARQAAVYVLALERVAAHVPGAEAGTDVLLVCPKDFSNLPTGSWVDVRKQRAVTARQLRRLTRIEDIAAALPQGCTFDPERPAEELTAAVEAVTAVYAPDCLASCELAFHCRERARDEGGVTALGRSVRGELGGLTTVGEVLAAARGESGDPADPAVVALRRAAALRAEALDRSRPTLPGARRPAAPGARAEAVPEGDAHGYAGDTGRAGDTGCAEHAGDDAGRTVDVGRAVDVGCAGDAGDAAGRTGDPGCAEHARDGAGRTADVGHAVDVGRTGGPGYVADADCVGCARDGLVQVADTVHGGDVGRTGDTGCAEHAGDGAGCTVDVGRAVDVGCAAEPGHAADADRAGCARDDAGRTVDTGHAVDVGRTGGPGYAEHAGYAREGADRARDGVGRVADTVHAGDAGRTGDAGRAEHARDGAGRTADVGRTGGPGYVADTGPVGHARDDVRRAAYPVHAADPADPAAPAAAEEESGPCR</sequence>
<dbReference type="STRING" id="1901.BB341_18505"/>
<feature type="region of interest" description="Disordered" evidence="1">
    <location>
        <begin position="443"/>
        <end position="462"/>
    </location>
</feature>
<name>E2Q4K2_STRCL</name>
<dbReference type="OrthoDB" id="3366489at2"/>
<feature type="region of interest" description="Disordered" evidence="1">
    <location>
        <begin position="602"/>
        <end position="679"/>
    </location>
</feature>
<reference evidence="2" key="1">
    <citation type="journal article" date="2010" name="Genome Biol. Evol.">
        <title>The sequence of a 1.8-mb bacterial linear plasmid reveals a rich evolutionary reservoir of secondary metabolic pathways.</title>
        <authorList>
            <person name="Medema M.H."/>
            <person name="Trefzer A."/>
            <person name="Kovalchuk A."/>
            <person name="van den Berg M."/>
            <person name="Mueller U."/>
            <person name="Heijne W."/>
            <person name="Wu L."/>
            <person name="Alam M.T."/>
            <person name="Ronning C.M."/>
            <person name="Nierman W.C."/>
            <person name="Bovenberg R.A.L."/>
            <person name="Breitling R."/>
            <person name="Takano E."/>
        </authorList>
    </citation>
    <scope>NUCLEOTIDE SEQUENCE [LARGE SCALE GENOMIC DNA]</scope>
    <source>
        <strain evidence="2">ATCC 27064</strain>
    </source>
</reference>